<dbReference type="EMBL" id="FXAH01000002">
    <property type="protein sequence ID" value="SMF05531.1"/>
    <property type="molecule type" value="Genomic_DNA"/>
</dbReference>
<feature type="compositionally biased region" description="Polar residues" evidence="1">
    <location>
        <begin position="52"/>
        <end position="63"/>
    </location>
</feature>
<dbReference type="RefSeq" id="WP_139831110.1">
    <property type="nucleotide sequence ID" value="NZ_BSQD01000002.1"/>
</dbReference>
<reference evidence="3" key="1">
    <citation type="submission" date="2017-04" db="EMBL/GenBank/DDBJ databases">
        <authorList>
            <person name="Varghese N."/>
            <person name="Submissions S."/>
        </authorList>
    </citation>
    <scope>NUCLEOTIDE SEQUENCE [LARGE SCALE GENOMIC DNA]</scope>
    <source>
        <strain evidence="3">Ballard 720</strain>
    </source>
</reference>
<protein>
    <submittedName>
        <fullName evidence="2">Uncharacterized protein</fullName>
    </submittedName>
</protein>
<proteinExistence type="predicted"/>
<accession>A0A1X7CYT8</accession>
<dbReference type="AlphaFoldDB" id="A0A1X7CYT8"/>
<sequence>MVKSVSSPASAHAVSPDHIAIDIDALVATTSGTSKRRPDSPLSSRRSSSASGNMPATDSPQPRSATLLKMQGRMIEHVNRQWVSEGKKDRSAAARTNLAFLQRAIPHLLEARRTTQSDHLEQVKALLSVDQLKQPSAAKATLRRGADGSLSSGDPFIDAVLKFVDAKYPGELARLGVPNGASLSLPLEAAVLLQAKQFEYGCKVRQIDVDDSEQPISVDIDLKTYTARQAIKNGARGFSEGARLDLDLSRLRADSTREHPDAAPAAAKASPDVHPFAFLQDVAYRVESDHGPLKQLIERAFNDHEPAHLWPATLELRGRLGAHAVNTVFNQKTFDWQLGAAMALSVIGSSAIAGAIDQWAIKPETKMLDRKLGKKPALKDFLEVASQSVVPMPAEIFDSGIVKRIIEKLRGNSLLPESREAFIDDMKDAATSGLIAALGSVLNNAMQLSKSGLAIAGGTATNALATATSAAMAPLEVAHAQNEMVAGVLQQRRNAFFSTPEAGPASLNRAQTAAALAKEVDRDVQGALDTMPGVSQTITSMGIGQVLSLAANFGVFMPLARAHLISEMVLKIGNIATNTPTEVLSLGTGILTSKFGRLGFTSDANKERLIAAMILDKARQRIDNINEGKPDESVKITEDELRKIEHPGIELTFTTGKKITDLMNATVDLFARMAGREPTLAERAALANARPTIEEV</sequence>
<dbReference type="GeneID" id="95552520"/>
<keyword evidence="3" id="KW-1185">Reference proteome</keyword>
<name>A0A1X7CYT8_TRICW</name>
<gene>
    <name evidence="2" type="ORF">SAMN06295900_102158</name>
</gene>
<evidence type="ECO:0000313" key="2">
    <source>
        <dbReference type="EMBL" id="SMF05531.1"/>
    </source>
</evidence>
<feature type="region of interest" description="Disordered" evidence="1">
    <location>
        <begin position="30"/>
        <end position="63"/>
    </location>
</feature>
<dbReference type="OrthoDB" id="9035393at2"/>
<evidence type="ECO:0000256" key="1">
    <source>
        <dbReference type="SAM" id="MobiDB-lite"/>
    </source>
</evidence>
<feature type="compositionally biased region" description="Low complexity" evidence="1">
    <location>
        <begin position="40"/>
        <end position="51"/>
    </location>
</feature>
<organism evidence="2 3">
    <name type="scientific">Trinickia caryophylli</name>
    <name type="common">Paraburkholderia caryophylli</name>
    <dbReference type="NCBI Taxonomy" id="28094"/>
    <lineage>
        <taxon>Bacteria</taxon>
        <taxon>Pseudomonadati</taxon>
        <taxon>Pseudomonadota</taxon>
        <taxon>Betaproteobacteria</taxon>
        <taxon>Burkholderiales</taxon>
        <taxon>Burkholderiaceae</taxon>
        <taxon>Trinickia</taxon>
    </lineage>
</organism>
<dbReference type="Proteomes" id="UP000192911">
    <property type="component" value="Unassembled WGS sequence"/>
</dbReference>
<evidence type="ECO:0000313" key="3">
    <source>
        <dbReference type="Proteomes" id="UP000192911"/>
    </source>
</evidence>